<keyword evidence="14" id="KW-1185">Reference proteome</keyword>
<evidence type="ECO:0000256" key="10">
    <source>
        <dbReference type="PIRSR" id="PIRSR001589-2"/>
    </source>
</evidence>
<evidence type="ECO:0000256" key="9">
    <source>
        <dbReference type="PIRSR" id="PIRSR001589-1"/>
    </source>
</evidence>
<dbReference type="NCBIfam" id="TIGR01536">
    <property type="entry name" value="asn_synth_AEB"/>
    <property type="match status" value="1"/>
</dbReference>
<dbReference type="CDD" id="cd01991">
    <property type="entry name" value="Asn_synthase_B_C"/>
    <property type="match status" value="1"/>
</dbReference>
<dbReference type="PIRSF" id="PIRSF001589">
    <property type="entry name" value="Asn_synthetase_glu-h"/>
    <property type="match status" value="1"/>
</dbReference>
<feature type="binding site" evidence="10">
    <location>
        <begin position="365"/>
        <end position="366"/>
    </location>
    <ligand>
        <name>ATP</name>
        <dbReference type="ChEBI" id="CHEBI:30616"/>
    </ligand>
</feature>
<dbReference type="InterPro" id="IPR051786">
    <property type="entry name" value="ASN_synthetase/amidase"/>
</dbReference>
<dbReference type="InterPro" id="IPR033738">
    <property type="entry name" value="AsnB_N"/>
</dbReference>
<accession>A0A170PH96</accession>
<evidence type="ECO:0000256" key="8">
    <source>
        <dbReference type="ARBA" id="ARBA00048741"/>
    </source>
</evidence>
<dbReference type="KEGG" id="pbf:CFX0092_A2295"/>
<dbReference type="Pfam" id="PF13537">
    <property type="entry name" value="GATase_7"/>
    <property type="match status" value="1"/>
</dbReference>
<dbReference type="Proteomes" id="UP000215027">
    <property type="component" value="Chromosome I"/>
</dbReference>
<dbReference type="PANTHER" id="PTHR43284">
    <property type="entry name" value="ASPARAGINE SYNTHETASE (GLUTAMINE-HYDROLYZING)"/>
    <property type="match status" value="1"/>
</dbReference>
<dbReference type="EMBL" id="LN890655">
    <property type="protein sequence ID" value="CUS04173.2"/>
    <property type="molecule type" value="Genomic_DNA"/>
</dbReference>
<evidence type="ECO:0000256" key="7">
    <source>
        <dbReference type="ARBA" id="ARBA00022962"/>
    </source>
</evidence>
<evidence type="ECO:0000256" key="6">
    <source>
        <dbReference type="ARBA" id="ARBA00022888"/>
    </source>
</evidence>
<feature type="domain" description="Glutamine amidotransferase type-2" evidence="12">
    <location>
        <begin position="2"/>
        <end position="216"/>
    </location>
</feature>
<evidence type="ECO:0000313" key="13">
    <source>
        <dbReference type="EMBL" id="CUS04173.2"/>
    </source>
</evidence>
<dbReference type="AlphaFoldDB" id="A0A170PH96"/>
<dbReference type="OrthoDB" id="9763290at2"/>
<dbReference type="InterPro" id="IPR017932">
    <property type="entry name" value="GATase_2_dom"/>
</dbReference>
<dbReference type="InterPro" id="IPR001962">
    <property type="entry name" value="Asn_synthase"/>
</dbReference>
<name>A0A170PH96_9CHLR</name>
<keyword evidence="4 10" id="KW-0547">Nucleotide-binding</keyword>
<keyword evidence="5 10" id="KW-0067">ATP-binding</keyword>
<comment type="similarity">
    <text evidence="2">Belongs to the asparagine synthetase family.</text>
</comment>
<dbReference type="InterPro" id="IPR029055">
    <property type="entry name" value="Ntn_hydrolases_N"/>
</dbReference>
<evidence type="ECO:0000256" key="2">
    <source>
        <dbReference type="ARBA" id="ARBA00005752"/>
    </source>
</evidence>
<feature type="active site" description="For GATase activity" evidence="9">
    <location>
        <position position="2"/>
    </location>
</feature>
<keyword evidence="13" id="KW-0436">Ligase</keyword>
<dbReference type="PANTHER" id="PTHR43284:SF1">
    <property type="entry name" value="ASPARAGINE SYNTHETASE"/>
    <property type="match status" value="1"/>
</dbReference>
<feature type="binding site" evidence="10">
    <location>
        <position position="102"/>
    </location>
    <ligand>
        <name>L-glutamine</name>
        <dbReference type="ChEBI" id="CHEBI:58359"/>
    </ligand>
</feature>
<dbReference type="RefSeq" id="WP_095043558.1">
    <property type="nucleotide sequence ID" value="NZ_LN890655.1"/>
</dbReference>
<dbReference type="EC" id="6.3.5.4" evidence="3"/>
<dbReference type="CDD" id="cd00712">
    <property type="entry name" value="AsnB"/>
    <property type="match status" value="1"/>
</dbReference>
<feature type="binding site" evidence="10">
    <location>
        <position position="292"/>
    </location>
    <ligand>
        <name>ATP</name>
        <dbReference type="ChEBI" id="CHEBI:30616"/>
    </ligand>
</feature>
<dbReference type="GO" id="GO:0006529">
    <property type="term" value="P:asparagine biosynthetic process"/>
    <property type="evidence" value="ECO:0007669"/>
    <property type="project" value="UniProtKB-KW"/>
</dbReference>
<dbReference type="InterPro" id="IPR006426">
    <property type="entry name" value="Asn_synth_AEB"/>
</dbReference>
<protein>
    <recommendedName>
        <fullName evidence="3">asparagine synthase (glutamine-hydrolyzing)</fullName>
        <ecNumber evidence="3">6.3.5.4</ecNumber>
    </recommendedName>
</protein>
<dbReference type="Gene3D" id="3.40.50.620">
    <property type="entry name" value="HUPs"/>
    <property type="match status" value="1"/>
</dbReference>
<feature type="site" description="Important for beta-aspartyl-AMP intermediate formation" evidence="11">
    <location>
        <position position="367"/>
    </location>
</feature>
<evidence type="ECO:0000256" key="4">
    <source>
        <dbReference type="ARBA" id="ARBA00022741"/>
    </source>
</evidence>
<evidence type="ECO:0000256" key="5">
    <source>
        <dbReference type="ARBA" id="ARBA00022840"/>
    </source>
</evidence>
<keyword evidence="9" id="KW-0028">Amino-acid biosynthesis</keyword>
<dbReference type="Pfam" id="PF00733">
    <property type="entry name" value="Asn_synthase"/>
    <property type="match status" value="1"/>
</dbReference>
<gene>
    <name evidence="13" type="ORF">CFX0092_A2295</name>
</gene>
<keyword evidence="6 9" id="KW-0061">Asparagine biosynthesis</keyword>
<dbReference type="GO" id="GO:0004066">
    <property type="term" value="F:asparagine synthase (glutamine-hydrolyzing) activity"/>
    <property type="evidence" value="ECO:0007669"/>
    <property type="project" value="UniProtKB-EC"/>
</dbReference>
<evidence type="ECO:0000259" key="12">
    <source>
        <dbReference type="PROSITE" id="PS51278"/>
    </source>
</evidence>
<evidence type="ECO:0000256" key="11">
    <source>
        <dbReference type="PIRSR" id="PIRSR001589-3"/>
    </source>
</evidence>
<comment type="pathway">
    <text evidence="1">Amino-acid biosynthesis; L-asparagine biosynthesis; L-asparagine from L-aspartate (L-Gln route): step 1/1.</text>
</comment>
<proteinExistence type="inferred from homology"/>
<dbReference type="SUPFAM" id="SSF52402">
    <property type="entry name" value="Adenine nucleotide alpha hydrolases-like"/>
    <property type="match status" value="1"/>
</dbReference>
<keyword evidence="7 9" id="KW-0315">Glutamine amidotransferase</keyword>
<organism evidence="13 14">
    <name type="scientific">Candidatus Promineifilum breve</name>
    <dbReference type="NCBI Taxonomy" id="1806508"/>
    <lineage>
        <taxon>Bacteria</taxon>
        <taxon>Bacillati</taxon>
        <taxon>Chloroflexota</taxon>
        <taxon>Ardenticatenia</taxon>
        <taxon>Candidatus Promineifilales</taxon>
        <taxon>Candidatus Promineifilaceae</taxon>
        <taxon>Candidatus Promineifilum</taxon>
    </lineage>
</organism>
<sequence length="623" mass="68881">MCGISGELQFHDGPARDAAVIDHISALMARRGPDDAGLWRDADHVWLAFRRLAILDLSPAGHQPMLTADGRYALVFNGEVYNFAELRGELERRGVAFRSSGDTEVVLQALVHWGTSALDRFNGMFALAFYDRRERAMLLARDHAGIKPIYYLLGDDGLFFASQYDQILAHPWRAGLPVSADGLALYLRLGYIPAPQAILERTHMLEPGSWLRVTAEGRVNRGVYYAFPVFQPPDLRGEAAHEAVAAAVAAAVKRQMISDVPLGAFLSGGIDSPLVAAKMQAAADRPVRAYTIGSAGSPFDESAAAAAYAGALGLDHVLEQFTPDQALDWLDDVVAACGEPFADHSIFPTLMVSQLARRDMTVALSGDGGDELFWGYAERFGSILRRAAEFREPYWLRSARAGVRRVADGGDEHRYLRWPTIGDWQRGKHSLILPETLAAVFVEPPPWPTGVTLYDYDGWQPDATAQWLRWNEFTGHLAKVLLKVDRAGMANSLEVRVPLLDREVIAVAARVDWRSCLDLRDGRGKLPLRRALGRHIGAQTQAKRGFQIPMAEWFRGPLHVVFGDVLLGRDELLGLPLNRPALERLLADHTTGREDLSRSLWSLLSLGLWNDRHLEPAMAGRPV</sequence>
<dbReference type="PROSITE" id="PS51278">
    <property type="entry name" value="GATASE_TYPE_2"/>
    <property type="match status" value="1"/>
</dbReference>
<dbReference type="GO" id="GO:0005524">
    <property type="term" value="F:ATP binding"/>
    <property type="evidence" value="ECO:0007669"/>
    <property type="project" value="UniProtKB-KW"/>
</dbReference>
<dbReference type="SUPFAM" id="SSF56235">
    <property type="entry name" value="N-terminal nucleophile aminohydrolases (Ntn hydrolases)"/>
    <property type="match status" value="1"/>
</dbReference>
<dbReference type="GO" id="GO:0005829">
    <property type="term" value="C:cytosol"/>
    <property type="evidence" value="ECO:0007669"/>
    <property type="project" value="TreeGrafter"/>
</dbReference>
<dbReference type="Gene3D" id="3.60.20.10">
    <property type="entry name" value="Glutamine Phosphoribosylpyrophosphate, subunit 1, domain 1"/>
    <property type="match status" value="1"/>
</dbReference>
<evidence type="ECO:0000313" key="14">
    <source>
        <dbReference type="Proteomes" id="UP000215027"/>
    </source>
</evidence>
<reference evidence="13" key="1">
    <citation type="submission" date="2016-01" db="EMBL/GenBank/DDBJ databases">
        <authorList>
            <person name="Mcilroy J.S."/>
            <person name="Karst M S."/>
            <person name="Albertsen M."/>
        </authorList>
    </citation>
    <scope>NUCLEOTIDE SEQUENCE</scope>
    <source>
        <strain evidence="13">Cfx-K</strain>
    </source>
</reference>
<evidence type="ECO:0000256" key="1">
    <source>
        <dbReference type="ARBA" id="ARBA00005187"/>
    </source>
</evidence>
<dbReference type="InterPro" id="IPR014729">
    <property type="entry name" value="Rossmann-like_a/b/a_fold"/>
</dbReference>
<evidence type="ECO:0000256" key="3">
    <source>
        <dbReference type="ARBA" id="ARBA00012737"/>
    </source>
</evidence>
<comment type="catalytic activity">
    <reaction evidence="8">
        <text>L-aspartate + L-glutamine + ATP + H2O = L-asparagine + L-glutamate + AMP + diphosphate + H(+)</text>
        <dbReference type="Rhea" id="RHEA:12228"/>
        <dbReference type="ChEBI" id="CHEBI:15377"/>
        <dbReference type="ChEBI" id="CHEBI:15378"/>
        <dbReference type="ChEBI" id="CHEBI:29985"/>
        <dbReference type="ChEBI" id="CHEBI:29991"/>
        <dbReference type="ChEBI" id="CHEBI:30616"/>
        <dbReference type="ChEBI" id="CHEBI:33019"/>
        <dbReference type="ChEBI" id="CHEBI:58048"/>
        <dbReference type="ChEBI" id="CHEBI:58359"/>
        <dbReference type="ChEBI" id="CHEBI:456215"/>
        <dbReference type="EC" id="6.3.5.4"/>
    </reaction>
</comment>